<proteinExistence type="predicted"/>
<sequence length="133" mass="14625">MYFTDKNPEAHQALYSQLTEQYDADDGAFSAACYLVSLPAVYGSVPEGKTGSNPLSWYWGPFDPVLDRRGESAAVGSLPAGLKQLVRVGAELFAGRSLHFQLAEAQKVWSEDEYRVFVQALVIYRAGCPFPAE</sequence>
<dbReference type="KEGG" id="paun:MJA45_15715"/>
<gene>
    <name evidence="1" type="ORF">MJA45_15715</name>
</gene>
<evidence type="ECO:0000313" key="1">
    <source>
        <dbReference type="EMBL" id="WNQ09094.1"/>
    </source>
</evidence>
<keyword evidence="2" id="KW-1185">Reference proteome</keyword>
<dbReference type="AlphaFoldDB" id="A0AA96L9P1"/>
<organism evidence="1 2">
    <name type="scientific">Paenibacillus aurantius</name>
    <dbReference type="NCBI Taxonomy" id="2918900"/>
    <lineage>
        <taxon>Bacteria</taxon>
        <taxon>Bacillati</taxon>
        <taxon>Bacillota</taxon>
        <taxon>Bacilli</taxon>
        <taxon>Bacillales</taxon>
        <taxon>Paenibacillaceae</taxon>
        <taxon>Paenibacillus</taxon>
    </lineage>
</organism>
<dbReference type="Proteomes" id="UP001305702">
    <property type="component" value="Chromosome"/>
</dbReference>
<dbReference type="EMBL" id="CP130318">
    <property type="protein sequence ID" value="WNQ09094.1"/>
    <property type="molecule type" value="Genomic_DNA"/>
</dbReference>
<name>A0AA96L9P1_9BACL</name>
<evidence type="ECO:0000313" key="2">
    <source>
        <dbReference type="Proteomes" id="UP001305702"/>
    </source>
</evidence>
<accession>A0AA96L9P1</accession>
<dbReference type="RefSeq" id="WP_315602861.1">
    <property type="nucleotide sequence ID" value="NZ_CP130318.1"/>
</dbReference>
<reference evidence="1 2" key="1">
    <citation type="submission" date="2022-02" db="EMBL/GenBank/DDBJ databases">
        <title>Paenibacillus sp. MBLB1776 Whole Genome Shotgun Sequencing.</title>
        <authorList>
            <person name="Hwang C.Y."/>
            <person name="Cho E.-S."/>
            <person name="Seo M.-J."/>
        </authorList>
    </citation>
    <scope>NUCLEOTIDE SEQUENCE [LARGE SCALE GENOMIC DNA]</scope>
    <source>
        <strain evidence="1 2">MBLB1776</strain>
    </source>
</reference>
<protein>
    <submittedName>
        <fullName evidence="1">Uncharacterized protein</fullName>
    </submittedName>
</protein>